<keyword evidence="4" id="KW-1185">Reference proteome</keyword>
<evidence type="ECO:0000256" key="1">
    <source>
        <dbReference type="SAM" id="Coils"/>
    </source>
</evidence>
<name>A5FV72_ACICJ</name>
<dbReference type="RefSeq" id="WP_011941407.1">
    <property type="nucleotide sequence ID" value="NC_009484.1"/>
</dbReference>
<dbReference type="KEGG" id="acr:Acry_0276"/>
<feature type="compositionally biased region" description="Basic residues" evidence="2">
    <location>
        <begin position="12"/>
        <end position="21"/>
    </location>
</feature>
<protein>
    <submittedName>
        <fullName evidence="3">Uncharacterized protein</fullName>
    </submittedName>
</protein>
<dbReference type="HOGENOM" id="CLU_1297567_0_0_5"/>
<accession>A5FV72</accession>
<dbReference type="EMBL" id="CP000697">
    <property type="protein sequence ID" value="ABQ29504.1"/>
    <property type="molecule type" value="Genomic_DNA"/>
</dbReference>
<gene>
    <name evidence="3" type="ordered locus">Acry_0276</name>
</gene>
<feature type="region of interest" description="Disordered" evidence="2">
    <location>
        <begin position="1"/>
        <end position="36"/>
    </location>
</feature>
<dbReference type="AlphaFoldDB" id="A5FV72"/>
<evidence type="ECO:0000313" key="3">
    <source>
        <dbReference type="EMBL" id="ABQ29504.1"/>
    </source>
</evidence>
<sequence>MTRDEDEQAPKPRNRRPRAPRIKTLPESMRDPRHNPDAALAEIRAVLKEGGRPLSLDEAKAWLGRVDLRHFEAEIDPQTGAARSPERAECDKDGRLRFREPGEKHGPGRLRMRSEQAIEQAEADFARAVNEVEQVSTLLHWQSTAASRSASVRSLQATEIADRVCQLYDTLSLPARNRASVITKLLARDGHAITVQRVRQILATHRPRPTRK</sequence>
<dbReference type="STRING" id="349163.Acry_0276"/>
<reference evidence="3 4" key="1">
    <citation type="submission" date="2007-05" db="EMBL/GenBank/DDBJ databases">
        <title>Complete sequence of chromosome of Acidiphilium cryptum JF-5.</title>
        <authorList>
            <consortium name="US DOE Joint Genome Institute"/>
            <person name="Copeland A."/>
            <person name="Lucas S."/>
            <person name="Lapidus A."/>
            <person name="Barry K."/>
            <person name="Detter J.C."/>
            <person name="Glavina del Rio T."/>
            <person name="Hammon N."/>
            <person name="Israni S."/>
            <person name="Dalin E."/>
            <person name="Tice H."/>
            <person name="Pitluck S."/>
            <person name="Sims D."/>
            <person name="Brettin T."/>
            <person name="Bruce D."/>
            <person name="Han C."/>
            <person name="Schmutz J."/>
            <person name="Larimer F."/>
            <person name="Land M."/>
            <person name="Hauser L."/>
            <person name="Kyrpides N."/>
            <person name="Kim E."/>
            <person name="Magnuson T."/>
            <person name="Richardson P."/>
        </authorList>
    </citation>
    <scope>NUCLEOTIDE SEQUENCE [LARGE SCALE GENOMIC DNA]</scope>
    <source>
        <strain evidence="3 4">JF-5</strain>
    </source>
</reference>
<feature type="region of interest" description="Disordered" evidence="2">
    <location>
        <begin position="77"/>
        <end position="108"/>
    </location>
</feature>
<evidence type="ECO:0000256" key="2">
    <source>
        <dbReference type="SAM" id="MobiDB-lite"/>
    </source>
</evidence>
<organism evidence="3 4">
    <name type="scientific">Acidiphilium cryptum (strain JF-5)</name>
    <dbReference type="NCBI Taxonomy" id="349163"/>
    <lineage>
        <taxon>Bacteria</taxon>
        <taxon>Pseudomonadati</taxon>
        <taxon>Pseudomonadota</taxon>
        <taxon>Alphaproteobacteria</taxon>
        <taxon>Acetobacterales</taxon>
        <taxon>Acidocellaceae</taxon>
        <taxon>Acidiphilium</taxon>
    </lineage>
</organism>
<dbReference type="Proteomes" id="UP000000245">
    <property type="component" value="Chromosome"/>
</dbReference>
<keyword evidence="1" id="KW-0175">Coiled coil</keyword>
<proteinExistence type="predicted"/>
<feature type="coiled-coil region" evidence="1">
    <location>
        <begin position="111"/>
        <end position="138"/>
    </location>
</feature>
<feature type="compositionally biased region" description="Basic and acidic residues" evidence="2">
    <location>
        <begin position="84"/>
        <end position="108"/>
    </location>
</feature>
<evidence type="ECO:0000313" key="4">
    <source>
        <dbReference type="Proteomes" id="UP000000245"/>
    </source>
</evidence>